<dbReference type="EMBL" id="CP141259">
    <property type="protein sequence ID" value="WRL45358.1"/>
    <property type="molecule type" value="Genomic_DNA"/>
</dbReference>
<comment type="subcellular location">
    <subcellularLocation>
        <location evidence="1">Secreted</location>
    </subcellularLocation>
</comment>
<accession>A0ABZ1AMI9</accession>
<evidence type="ECO:0000256" key="1">
    <source>
        <dbReference type="ARBA" id="ARBA00004613"/>
    </source>
</evidence>
<dbReference type="InterPro" id="IPR011049">
    <property type="entry name" value="Serralysin-like_metalloprot_C"/>
</dbReference>
<name>A0ABZ1AMI9_AROEV</name>
<dbReference type="PANTHER" id="PTHR38340:SF1">
    <property type="entry name" value="S-LAYER PROTEIN"/>
    <property type="match status" value="1"/>
</dbReference>
<keyword evidence="5" id="KW-1185">Reference proteome</keyword>
<dbReference type="Proteomes" id="UP001626593">
    <property type="component" value="Chromosome"/>
</dbReference>
<feature type="region of interest" description="Disordered" evidence="3">
    <location>
        <begin position="258"/>
        <end position="287"/>
    </location>
</feature>
<proteinExistence type="predicted"/>
<dbReference type="PROSITE" id="PS00330">
    <property type="entry name" value="HEMOLYSIN_CALCIUM"/>
    <property type="match status" value="4"/>
</dbReference>
<evidence type="ECO:0000313" key="4">
    <source>
        <dbReference type="EMBL" id="WRL45358.1"/>
    </source>
</evidence>
<feature type="region of interest" description="Disordered" evidence="3">
    <location>
        <begin position="118"/>
        <end position="146"/>
    </location>
</feature>
<dbReference type="InterPro" id="IPR001343">
    <property type="entry name" value="Hemolysn_Ca-bd"/>
</dbReference>
<dbReference type="Gene3D" id="2.150.10.10">
    <property type="entry name" value="Serralysin-like metalloprotease, C-terminal"/>
    <property type="match status" value="4"/>
</dbReference>
<reference evidence="4 5" key="1">
    <citation type="submission" date="2023-12" db="EMBL/GenBank/DDBJ databases">
        <title>A. evansii MAY27, complete genome.</title>
        <authorList>
            <person name="Wang Y."/>
        </authorList>
    </citation>
    <scope>NUCLEOTIDE SEQUENCE [LARGE SCALE GENOMIC DNA]</scope>
    <source>
        <strain evidence="4 5">MAY27</strain>
    </source>
</reference>
<protein>
    <submittedName>
        <fullName evidence="4">Calcium-binding protein</fullName>
    </submittedName>
</protein>
<dbReference type="PANTHER" id="PTHR38340">
    <property type="entry name" value="S-LAYER PROTEIN"/>
    <property type="match status" value="1"/>
</dbReference>
<dbReference type="RefSeq" id="WP_407278496.1">
    <property type="nucleotide sequence ID" value="NZ_CP141259.1"/>
</dbReference>
<gene>
    <name evidence="4" type="ORF">U5817_19435</name>
</gene>
<dbReference type="PRINTS" id="PR00313">
    <property type="entry name" value="CABNDNGRPT"/>
</dbReference>
<evidence type="ECO:0000256" key="2">
    <source>
        <dbReference type="ARBA" id="ARBA00022525"/>
    </source>
</evidence>
<dbReference type="InterPro" id="IPR050557">
    <property type="entry name" value="RTX_toxin/Mannuronan_C5-epim"/>
</dbReference>
<dbReference type="InterPro" id="IPR018511">
    <property type="entry name" value="Hemolysin-typ_Ca-bd_CS"/>
</dbReference>
<sequence length="542" mass="54416">MATITLAPTVSTDHADDLAGDISSTTVISASATSITLGLTYEGDDLPHASTLVITGNFPGSDLSSGTITSLDFRDAGNASLMLISDLSLTTTNFNALLLNEELFEDFVEDIVHTQFPGTDFDDHGGRKDDDTYNGTGSDDTVNYDDSSKKVTVNLTSGTSRGQGNDTLMGIENIVGSRGSDNITGSDIDNVLDGNDGNDKLFGLAGDDDLLGGKGNDQLTGGDGDDILDGDDGNDKLFGGNGFDDLIGGKGNDHLDGGADDDFLDGGDGNDKLTGGDGNDEIHGGSGNDNIIAGNGLNVISADDGNDKVTAGDGDDIIDGGSGNDVIMSGAGNDDISGGAGKDKIKAGDGDDFIDGGADADNMAGGAGNDTYVVDNAKDKIVEQAGGGSDTVIASSDFSLAKLANVENIELTGTGAFSATGNAGANVLDGNAGSNVLTGGAGDDVFLFDDLTGVDTITDFGNGNDMLVFDNSVFTAFTTDGALAAGSLVSGTVAVEADDFLLFDSTTGALYYDADANGAGGAVQVAQLNVGATLTADDVTII</sequence>
<feature type="compositionally biased region" description="Basic and acidic residues" evidence="3">
    <location>
        <begin position="121"/>
        <end position="131"/>
    </location>
</feature>
<dbReference type="SUPFAM" id="SSF51120">
    <property type="entry name" value="beta-Roll"/>
    <property type="match status" value="3"/>
</dbReference>
<feature type="compositionally biased region" description="Polar residues" evidence="3">
    <location>
        <begin position="133"/>
        <end position="146"/>
    </location>
</feature>
<evidence type="ECO:0000313" key="5">
    <source>
        <dbReference type="Proteomes" id="UP001626593"/>
    </source>
</evidence>
<organism evidence="4 5">
    <name type="scientific">Aromatoleum evansii</name>
    <name type="common">Azoarcus evansii</name>
    <dbReference type="NCBI Taxonomy" id="59406"/>
    <lineage>
        <taxon>Bacteria</taxon>
        <taxon>Pseudomonadati</taxon>
        <taxon>Pseudomonadota</taxon>
        <taxon>Betaproteobacteria</taxon>
        <taxon>Rhodocyclales</taxon>
        <taxon>Rhodocyclaceae</taxon>
        <taxon>Aromatoleum</taxon>
    </lineage>
</organism>
<dbReference type="Pfam" id="PF00353">
    <property type="entry name" value="HemolysinCabind"/>
    <property type="match status" value="6"/>
</dbReference>
<keyword evidence="2" id="KW-0964">Secreted</keyword>
<evidence type="ECO:0000256" key="3">
    <source>
        <dbReference type="SAM" id="MobiDB-lite"/>
    </source>
</evidence>